<gene>
    <name evidence="5" type="primary">vapC</name>
    <name evidence="7" type="ORF">EDC35_106244</name>
</gene>
<comment type="similarity">
    <text evidence="5">Belongs to the PINc/VapC protein family.</text>
</comment>
<dbReference type="EC" id="3.1.-.-" evidence="5"/>
<keyword evidence="1 5" id="KW-1277">Toxin-antitoxin system</keyword>
<keyword evidence="8" id="KW-1185">Reference proteome</keyword>
<evidence type="ECO:0000256" key="5">
    <source>
        <dbReference type="HAMAP-Rule" id="MF_00265"/>
    </source>
</evidence>
<dbReference type="Pfam" id="PF01850">
    <property type="entry name" value="PIN"/>
    <property type="match status" value="1"/>
</dbReference>
<evidence type="ECO:0000256" key="1">
    <source>
        <dbReference type="ARBA" id="ARBA00022649"/>
    </source>
</evidence>
<evidence type="ECO:0000256" key="2">
    <source>
        <dbReference type="ARBA" id="ARBA00022722"/>
    </source>
</evidence>
<feature type="binding site" evidence="5">
    <location>
        <position position="98"/>
    </location>
    <ligand>
        <name>Mg(2+)</name>
        <dbReference type="ChEBI" id="CHEBI:18420"/>
    </ligand>
</feature>
<feature type="binding site" evidence="5">
    <location>
        <position position="5"/>
    </location>
    <ligand>
        <name>Mg(2+)</name>
        <dbReference type="ChEBI" id="CHEBI:18420"/>
    </ligand>
</feature>
<dbReference type="GO" id="GO:0090729">
    <property type="term" value="F:toxin activity"/>
    <property type="evidence" value="ECO:0007669"/>
    <property type="project" value="UniProtKB-KW"/>
</dbReference>
<reference evidence="7 8" key="1">
    <citation type="submission" date="2019-03" db="EMBL/GenBank/DDBJ databases">
        <title>Genomic Encyclopedia of Type Strains, Phase IV (KMG-IV): sequencing the most valuable type-strain genomes for metagenomic binning, comparative biology and taxonomic classification.</title>
        <authorList>
            <person name="Goeker M."/>
        </authorList>
    </citation>
    <scope>NUCLEOTIDE SEQUENCE [LARGE SCALE GENOMIC DNA]</scope>
    <source>
        <strain evidence="7 8">DSM 13587</strain>
    </source>
</reference>
<dbReference type="InterPro" id="IPR022907">
    <property type="entry name" value="VapC_family"/>
</dbReference>
<dbReference type="EMBL" id="SMAO01000006">
    <property type="protein sequence ID" value="TCT20315.1"/>
    <property type="molecule type" value="Genomic_DNA"/>
</dbReference>
<evidence type="ECO:0000256" key="4">
    <source>
        <dbReference type="ARBA" id="ARBA00022801"/>
    </source>
</evidence>
<evidence type="ECO:0000313" key="8">
    <source>
        <dbReference type="Proteomes" id="UP000295717"/>
    </source>
</evidence>
<dbReference type="GO" id="GO:0004540">
    <property type="term" value="F:RNA nuclease activity"/>
    <property type="evidence" value="ECO:0007669"/>
    <property type="project" value="InterPro"/>
</dbReference>
<comment type="caution">
    <text evidence="7">The sequence shown here is derived from an EMBL/GenBank/DDBJ whole genome shotgun (WGS) entry which is preliminary data.</text>
</comment>
<evidence type="ECO:0000259" key="6">
    <source>
        <dbReference type="Pfam" id="PF01850"/>
    </source>
</evidence>
<keyword evidence="5" id="KW-0800">Toxin</keyword>
<organism evidence="7 8">
    <name type="scientific">Thiobaca trueperi</name>
    <dbReference type="NCBI Taxonomy" id="127458"/>
    <lineage>
        <taxon>Bacteria</taxon>
        <taxon>Pseudomonadati</taxon>
        <taxon>Pseudomonadota</taxon>
        <taxon>Gammaproteobacteria</taxon>
        <taxon>Chromatiales</taxon>
        <taxon>Chromatiaceae</taxon>
        <taxon>Thiobaca</taxon>
    </lineage>
</organism>
<dbReference type="GO" id="GO:0000287">
    <property type="term" value="F:magnesium ion binding"/>
    <property type="evidence" value="ECO:0007669"/>
    <property type="project" value="UniProtKB-UniRule"/>
</dbReference>
<dbReference type="InterPro" id="IPR002716">
    <property type="entry name" value="PIN_dom"/>
</dbReference>
<dbReference type="OrthoDB" id="196926at2"/>
<keyword evidence="4 5" id="KW-0378">Hydrolase</keyword>
<comment type="function">
    <text evidence="5">Toxic component of a toxin-antitoxin (TA) system. An RNase.</text>
</comment>
<comment type="cofactor">
    <cofactor evidence="5">
        <name>Mg(2+)</name>
        <dbReference type="ChEBI" id="CHEBI:18420"/>
    </cofactor>
</comment>
<feature type="domain" description="PIN" evidence="6">
    <location>
        <begin position="2"/>
        <end position="125"/>
    </location>
</feature>
<evidence type="ECO:0000313" key="7">
    <source>
        <dbReference type="EMBL" id="TCT20315.1"/>
    </source>
</evidence>
<proteinExistence type="inferred from homology"/>
<evidence type="ECO:0000256" key="3">
    <source>
        <dbReference type="ARBA" id="ARBA00022723"/>
    </source>
</evidence>
<accession>A0A4R3MVU0</accession>
<dbReference type="HAMAP" id="MF_00265">
    <property type="entry name" value="VapC_Nob1"/>
    <property type="match status" value="1"/>
</dbReference>
<keyword evidence="3 5" id="KW-0479">Metal-binding</keyword>
<dbReference type="RefSeq" id="WP_132977706.1">
    <property type="nucleotide sequence ID" value="NZ_SMAO01000006.1"/>
</dbReference>
<protein>
    <recommendedName>
        <fullName evidence="5">Ribonuclease VapC</fullName>
        <shortName evidence="5">RNase VapC</shortName>
        <ecNumber evidence="5">3.1.-.-</ecNumber>
    </recommendedName>
    <alternativeName>
        <fullName evidence="5">Toxin VapC</fullName>
    </alternativeName>
</protein>
<dbReference type="Gene3D" id="3.40.50.1010">
    <property type="entry name" value="5'-nuclease"/>
    <property type="match status" value="1"/>
</dbReference>
<keyword evidence="2 5" id="KW-0540">Nuclease</keyword>
<sequence length="138" mass="15720">MIIADTGFWVALGNPRDDYHALAVRTFATLREPLITTWPVMTEVCHLLLQRRGTSAQIAFIELYRQGGLTVFEIDVSSAERLDRLMKDYADLPMDLADASLVLLAEALGHGRILSTDRRDFHAYRWKNTRPFTNLLLS</sequence>
<name>A0A4R3MVU0_9GAMM</name>
<dbReference type="AlphaFoldDB" id="A0A4R3MVU0"/>
<keyword evidence="5" id="KW-0460">Magnesium</keyword>
<dbReference type="InterPro" id="IPR029060">
    <property type="entry name" value="PIN-like_dom_sf"/>
</dbReference>
<dbReference type="Proteomes" id="UP000295717">
    <property type="component" value="Unassembled WGS sequence"/>
</dbReference>
<dbReference type="SUPFAM" id="SSF88723">
    <property type="entry name" value="PIN domain-like"/>
    <property type="match status" value="1"/>
</dbReference>
<dbReference type="GO" id="GO:0016787">
    <property type="term" value="F:hydrolase activity"/>
    <property type="evidence" value="ECO:0007669"/>
    <property type="project" value="UniProtKB-KW"/>
</dbReference>